<dbReference type="Pfam" id="PF02775">
    <property type="entry name" value="TPP_enzyme_C"/>
    <property type="match status" value="1"/>
</dbReference>
<gene>
    <name evidence="4" type="ORF">AB986_13395</name>
</gene>
<dbReference type="Gene3D" id="3.40.50.970">
    <property type="match status" value="2"/>
</dbReference>
<dbReference type="SUPFAM" id="SSF52518">
    <property type="entry name" value="Thiamin diphosphate-binding fold (THDP-binding)"/>
    <property type="match status" value="2"/>
</dbReference>
<reference evidence="4" key="1">
    <citation type="submission" date="2015-06" db="EMBL/GenBank/DDBJ databases">
        <authorList>
            <person name="Liu B."/>
            <person name="Wang J."/>
            <person name="Zhu Y."/>
            <person name="Liu G."/>
            <person name="Chen Q."/>
            <person name="Zheng C."/>
            <person name="Che J."/>
            <person name="Ge C."/>
            <person name="Shi H."/>
            <person name="Pan Z."/>
            <person name="Liu X."/>
        </authorList>
    </citation>
    <scope>NUCLEOTIDE SEQUENCE [LARGE SCALE GENOMIC DNA]</scope>
    <source>
        <strain evidence="4">DSM 16346</strain>
    </source>
</reference>
<protein>
    <submittedName>
        <fullName evidence="4">3-phosphonopyruvate decarboxylase</fullName>
    </submittedName>
</protein>
<dbReference type="CDD" id="cd07035">
    <property type="entry name" value="TPP_PYR_POX_like"/>
    <property type="match status" value="1"/>
</dbReference>
<dbReference type="GO" id="GO:0030976">
    <property type="term" value="F:thiamine pyrophosphate binding"/>
    <property type="evidence" value="ECO:0007669"/>
    <property type="project" value="InterPro"/>
</dbReference>
<evidence type="ECO:0000313" key="4">
    <source>
        <dbReference type="EMBL" id="KMM36905.1"/>
    </source>
</evidence>
<dbReference type="InterPro" id="IPR029061">
    <property type="entry name" value="THDP-binding"/>
</dbReference>
<dbReference type="InterPro" id="IPR011766">
    <property type="entry name" value="TPP_enzyme_TPP-bd"/>
</dbReference>
<dbReference type="PANTHER" id="PTHR42818:SF1">
    <property type="entry name" value="SULFOPYRUVATE DECARBOXYLASE"/>
    <property type="match status" value="1"/>
</dbReference>
<evidence type="ECO:0000256" key="1">
    <source>
        <dbReference type="ARBA" id="ARBA00022793"/>
    </source>
</evidence>
<keyword evidence="2" id="KW-0456">Lyase</keyword>
<dbReference type="GO" id="GO:0033980">
    <property type="term" value="F:phosphonopyruvate decarboxylase activity"/>
    <property type="evidence" value="ECO:0007669"/>
    <property type="project" value="InterPro"/>
</dbReference>
<evidence type="ECO:0000256" key="2">
    <source>
        <dbReference type="ARBA" id="ARBA00023239"/>
    </source>
</evidence>
<organism evidence="4 5">
    <name type="scientific">Guptibacillus hwajinpoensis</name>
    <dbReference type="NCBI Taxonomy" id="208199"/>
    <lineage>
        <taxon>Bacteria</taxon>
        <taxon>Bacillati</taxon>
        <taxon>Bacillota</taxon>
        <taxon>Bacilli</taxon>
        <taxon>Bacillales</taxon>
        <taxon>Guptibacillaceae</taxon>
        <taxon>Guptibacillus</taxon>
    </lineage>
</organism>
<dbReference type="InterPro" id="IPR051818">
    <property type="entry name" value="TPP_dependent_decarboxylase"/>
</dbReference>
<evidence type="ECO:0000313" key="5">
    <source>
        <dbReference type="Proteomes" id="UP000035996"/>
    </source>
</evidence>
<dbReference type="PATRIC" id="fig|157733.3.peg.724"/>
<dbReference type="RefSeq" id="WP_048311621.1">
    <property type="nucleotide sequence ID" value="NZ_CP119526.1"/>
</dbReference>
<keyword evidence="1" id="KW-0210">Decarboxylase</keyword>
<dbReference type="OrthoDB" id="9785953at2"/>
<dbReference type="EMBL" id="LELK01000004">
    <property type="protein sequence ID" value="KMM36905.1"/>
    <property type="molecule type" value="Genomic_DNA"/>
</dbReference>
<dbReference type="GO" id="GO:0032923">
    <property type="term" value="P:organic phosphonate biosynthetic process"/>
    <property type="evidence" value="ECO:0007669"/>
    <property type="project" value="InterPro"/>
</dbReference>
<accession>A0A0J6CUY2</accession>
<sequence>MISLPEYGAELKRLGFDFYSGVPCSYLKHFINYAINECEYVAATNEGEAVAIVAGAALGQKKSVVLMQNSGLTNAVSPLVSLIQPFQIPILGFVSLRGEPGVQDEPQHELMGEITPHTLDLLKISWDYLSTNLEEAKQQLHRANEKVERNEPYFFIVKKGTFEPVILQAQDTKVTTSLASHKSREDQLPTRYGALCEINSLKDDQTLQLATTGKTGRELYDIEDAANNLYMVGSMGCVSSIGLGLALAREDKSVIAIDGDGALLMRLGNLPTNGYCSPPNLLHILLDNNMHDSTGGQQTVSANVDFVEVASACGYDRAIYVHTLEELKEHIESWRQDPKLTFLYMRIAGGSKSSLGRPTLKPYEVKERLQVFLGD</sequence>
<dbReference type="AlphaFoldDB" id="A0A0J6CUY2"/>
<dbReference type="InterPro" id="IPR017684">
    <property type="entry name" value="Phosphono-pyrv_decarboxylase"/>
</dbReference>
<proteinExistence type="predicted"/>
<evidence type="ECO:0000259" key="3">
    <source>
        <dbReference type="Pfam" id="PF02775"/>
    </source>
</evidence>
<comment type="caution">
    <text evidence="4">The sequence shown here is derived from an EMBL/GenBank/DDBJ whole genome shotgun (WGS) entry which is preliminary data.</text>
</comment>
<keyword evidence="5" id="KW-1185">Reference proteome</keyword>
<name>A0A0J6CUY2_9BACL</name>
<feature type="domain" description="Thiamine pyrophosphate enzyme TPP-binding" evidence="3">
    <location>
        <begin position="230"/>
        <end position="342"/>
    </location>
</feature>
<dbReference type="Proteomes" id="UP000035996">
    <property type="component" value="Unassembled WGS sequence"/>
</dbReference>
<dbReference type="STRING" id="157733.AB986_13395"/>
<dbReference type="PANTHER" id="PTHR42818">
    <property type="entry name" value="SULFOPYRUVATE DECARBOXYLASE SUBUNIT ALPHA"/>
    <property type="match status" value="1"/>
</dbReference>
<dbReference type="NCBIfam" id="TIGR03297">
    <property type="entry name" value="Ppyr-DeCO2ase"/>
    <property type="match status" value="1"/>
</dbReference>